<proteinExistence type="predicted"/>
<organism evidence="1 2">
    <name type="scientific">Manihot esculenta</name>
    <name type="common">Cassava</name>
    <name type="synonym">Jatropha manihot</name>
    <dbReference type="NCBI Taxonomy" id="3983"/>
    <lineage>
        <taxon>Eukaryota</taxon>
        <taxon>Viridiplantae</taxon>
        <taxon>Streptophyta</taxon>
        <taxon>Embryophyta</taxon>
        <taxon>Tracheophyta</taxon>
        <taxon>Spermatophyta</taxon>
        <taxon>Magnoliopsida</taxon>
        <taxon>eudicotyledons</taxon>
        <taxon>Gunneridae</taxon>
        <taxon>Pentapetalae</taxon>
        <taxon>rosids</taxon>
        <taxon>fabids</taxon>
        <taxon>Malpighiales</taxon>
        <taxon>Euphorbiaceae</taxon>
        <taxon>Crotonoideae</taxon>
        <taxon>Manihoteae</taxon>
        <taxon>Manihot</taxon>
    </lineage>
</organism>
<dbReference type="EMBL" id="CM004403">
    <property type="protein sequence ID" value="KAG8634251.1"/>
    <property type="molecule type" value="Genomic_DNA"/>
</dbReference>
<protein>
    <submittedName>
        <fullName evidence="1">Uncharacterized protein</fullName>
    </submittedName>
</protein>
<sequence length="150" mass="17028">MTSSSTKPNTQKELIKRFGMENSKPSRTPMSTNTKLDNDEKGKPIDEKLYRSMIGSLLYLTASGLNIMFYVCLCASFQLCLKESHLHTIKCILRYLNGSLHLGLWYPRNTSFSFCSYSNADFAESILDRKSNLGTCKLLGQSLVSWYSKK</sequence>
<comment type="caution">
    <text evidence="1">The sequence shown here is derived from an EMBL/GenBank/DDBJ whole genome shotgun (WGS) entry which is preliminary data.</text>
</comment>
<reference evidence="2" key="1">
    <citation type="journal article" date="2016" name="Nat. Biotechnol.">
        <title>Sequencing wild and cultivated cassava and related species reveals extensive interspecific hybridization and genetic diversity.</title>
        <authorList>
            <person name="Bredeson J.V."/>
            <person name="Lyons J.B."/>
            <person name="Prochnik S.E."/>
            <person name="Wu G.A."/>
            <person name="Ha C.M."/>
            <person name="Edsinger-Gonzales E."/>
            <person name="Grimwood J."/>
            <person name="Schmutz J."/>
            <person name="Rabbi I.Y."/>
            <person name="Egesi C."/>
            <person name="Nauluvula P."/>
            <person name="Lebot V."/>
            <person name="Ndunguru J."/>
            <person name="Mkamilo G."/>
            <person name="Bart R.S."/>
            <person name="Setter T.L."/>
            <person name="Gleadow R.M."/>
            <person name="Kulakow P."/>
            <person name="Ferguson M.E."/>
            <person name="Rounsley S."/>
            <person name="Rokhsar D.S."/>
        </authorList>
    </citation>
    <scope>NUCLEOTIDE SEQUENCE [LARGE SCALE GENOMIC DNA]</scope>
    <source>
        <strain evidence="2">cv. AM560-2</strain>
    </source>
</reference>
<gene>
    <name evidence="1" type="ORF">MANES_17G025547v8</name>
</gene>
<dbReference type="Proteomes" id="UP000091857">
    <property type="component" value="Chromosome 17"/>
</dbReference>
<keyword evidence="2" id="KW-1185">Reference proteome</keyword>
<evidence type="ECO:0000313" key="1">
    <source>
        <dbReference type="EMBL" id="KAG8634251.1"/>
    </source>
</evidence>
<accession>A0ACB7G2Y6</accession>
<name>A0ACB7G2Y6_MANES</name>
<evidence type="ECO:0000313" key="2">
    <source>
        <dbReference type="Proteomes" id="UP000091857"/>
    </source>
</evidence>